<reference evidence="1 2" key="1">
    <citation type="submission" date="2021-01" db="EMBL/GenBank/DDBJ databases">
        <title>Chromosome-level genome assembly of a human fungal pathogen reveals clustering of transcriptionally co-regulated genes.</title>
        <authorList>
            <person name="Voorhies M."/>
            <person name="Cohen S."/>
            <person name="Shea T.P."/>
            <person name="Petrus S."/>
            <person name="Munoz J.F."/>
            <person name="Poplawski S."/>
            <person name="Goldman W.E."/>
            <person name="Michael T."/>
            <person name="Cuomo C.A."/>
            <person name="Sil A."/>
            <person name="Beyhan S."/>
        </authorList>
    </citation>
    <scope>NUCLEOTIDE SEQUENCE [LARGE SCALE GENOMIC DNA]</scope>
    <source>
        <strain evidence="1 2">G184AR</strain>
    </source>
</reference>
<gene>
    <name evidence="1" type="ORF">I7I52_07556</name>
</gene>
<organism evidence="1 2">
    <name type="scientific">Ajellomyces capsulatus</name>
    <name type="common">Darling's disease fungus</name>
    <name type="synonym">Histoplasma capsulatum</name>
    <dbReference type="NCBI Taxonomy" id="5037"/>
    <lineage>
        <taxon>Eukaryota</taxon>
        <taxon>Fungi</taxon>
        <taxon>Dikarya</taxon>
        <taxon>Ascomycota</taxon>
        <taxon>Pezizomycotina</taxon>
        <taxon>Eurotiomycetes</taxon>
        <taxon>Eurotiomycetidae</taxon>
        <taxon>Onygenales</taxon>
        <taxon>Ajellomycetaceae</taxon>
        <taxon>Histoplasma</taxon>
    </lineage>
</organism>
<proteinExistence type="predicted"/>
<accession>A0A8H8CUN3</accession>
<dbReference type="EMBL" id="JAEVHI010000005">
    <property type="protein sequence ID" value="KAG5290510.1"/>
    <property type="molecule type" value="Genomic_DNA"/>
</dbReference>
<dbReference type="VEuPathDB" id="FungiDB:I7I52_07556"/>
<dbReference type="AlphaFoldDB" id="A0A8H8CUN3"/>
<dbReference type="Proteomes" id="UP000670092">
    <property type="component" value="Unassembled WGS sequence"/>
</dbReference>
<sequence>MLFHPSRWASMKRRPRCGTAPARTRYRLAEGPMRLSAARPFILRHTNCGTGFSEFGGGLQDADA</sequence>
<evidence type="ECO:0000313" key="2">
    <source>
        <dbReference type="Proteomes" id="UP000670092"/>
    </source>
</evidence>
<comment type="caution">
    <text evidence="1">The sequence shown here is derived from an EMBL/GenBank/DDBJ whole genome shotgun (WGS) entry which is preliminary data.</text>
</comment>
<evidence type="ECO:0000313" key="1">
    <source>
        <dbReference type="EMBL" id="KAG5290510.1"/>
    </source>
</evidence>
<name>A0A8H8CUN3_AJECA</name>
<protein>
    <submittedName>
        <fullName evidence="1">Uncharacterized protein</fullName>
    </submittedName>
</protein>